<proteinExistence type="predicted"/>
<evidence type="ECO:0000259" key="2">
    <source>
        <dbReference type="Pfam" id="PF03779"/>
    </source>
</evidence>
<keyword evidence="4" id="KW-1185">Reference proteome</keyword>
<name>A0A7C9R446_9HYPH</name>
<accession>A0A7C9R446</accession>
<dbReference type="Pfam" id="PF03779">
    <property type="entry name" value="SPW"/>
    <property type="match status" value="1"/>
</dbReference>
<dbReference type="AlphaFoldDB" id="A0A7C9R446"/>
<protein>
    <recommendedName>
        <fullName evidence="2">SPW repeat-containing integral membrane domain-containing protein</fullName>
    </recommendedName>
</protein>
<sequence length="124" mass="13951">MATLNRMSSWQFLEHRRWEDILSMLLGAVILGTAMFGNTMGNTTMVAATALVGAAIVVLGGLEQMYLRRWEEFLAFFCGIWVMASPFTFNYGAPLRTWHIVLGAAVAALAILELWQDRNRRLDP</sequence>
<reference evidence="3 4" key="1">
    <citation type="submission" date="2020-02" db="EMBL/GenBank/DDBJ databases">
        <title>Genome sequence of the type strain CGMCC 1.15528 of Mesorhizobium zhangyense.</title>
        <authorList>
            <person name="Gao J."/>
            <person name="Sun J."/>
        </authorList>
    </citation>
    <scope>NUCLEOTIDE SEQUENCE [LARGE SCALE GENOMIC DNA]</scope>
    <source>
        <strain evidence="3 4">CGMCC 1.15528</strain>
    </source>
</reference>
<dbReference type="RefSeq" id="WP_165113560.1">
    <property type="nucleotide sequence ID" value="NZ_JAAKZG010000001.1"/>
</dbReference>
<evidence type="ECO:0000256" key="1">
    <source>
        <dbReference type="SAM" id="Phobius"/>
    </source>
</evidence>
<dbReference type="Proteomes" id="UP000481252">
    <property type="component" value="Unassembled WGS sequence"/>
</dbReference>
<evidence type="ECO:0000313" key="3">
    <source>
        <dbReference type="EMBL" id="NGN39757.1"/>
    </source>
</evidence>
<organism evidence="3 4">
    <name type="scientific">Mesorhizobium zhangyense</name>
    <dbReference type="NCBI Taxonomy" id="1776730"/>
    <lineage>
        <taxon>Bacteria</taxon>
        <taxon>Pseudomonadati</taxon>
        <taxon>Pseudomonadota</taxon>
        <taxon>Alphaproteobacteria</taxon>
        <taxon>Hyphomicrobiales</taxon>
        <taxon>Phyllobacteriaceae</taxon>
        <taxon>Mesorhizobium</taxon>
    </lineage>
</organism>
<feature type="transmembrane region" description="Helical" evidence="1">
    <location>
        <begin position="98"/>
        <end position="115"/>
    </location>
</feature>
<keyword evidence="1" id="KW-0812">Transmembrane</keyword>
<gene>
    <name evidence="3" type="ORF">G6N74_01630</name>
</gene>
<keyword evidence="1" id="KW-0472">Membrane</keyword>
<dbReference type="EMBL" id="JAAKZG010000001">
    <property type="protein sequence ID" value="NGN39757.1"/>
    <property type="molecule type" value="Genomic_DNA"/>
</dbReference>
<feature type="domain" description="SPW repeat-containing integral membrane" evidence="2">
    <location>
        <begin position="18"/>
        <end position="110"/>
    </location>
</feature>
<comment type="caution">
    <text evidence="3">The sequence shown here is derived from an EMBL/GenBank/DDBJ whole genome shotgun (WGS) entry which is preliminary data.</text>
</comment>
<dbReference type="InterPro" id="IPR005530">
    <property type="entry name" value="SPW"/>
</dbReference>
<feature type="transmembrane region" description="Helical" evidence="1">
    <location>
        <begin position="21"/>
        <end position="38"/>
    </location>
</feature>
<evidence type="ECO:0000313" key="4">
    <source>
        <dbReference type="Proteomes" id="UP000481252"/>
    </source>
</evidence>
<feature type="transmembrane region" description="Helical" evidence="1">
    <location>
        <begin position="44"/>
        <end position="62"/>
    </location>
</feature>
<feature type="transmembrane region" description="Helical" evidence="1">
    <location>
        <begin position="74"/>
        <end position="92"/>
    </location>
</feature>
<keyword evidence="1" id="KW-1133">Transmembrane helix</keyword>